<gene>
    <name evidence="4" type="ORF">ACFQZI_17715</name>
</gene>
<keyword evidence="1" id="KW-0378">Hydrolase</keyword>
<dbReference type="GO" id="GO:0004386">
    <property type="term" value="F:helicase activity"/>
    <property type="evidence" value="ECO:0007669"/>
    <property type="project" value="UniProtKB-KW"/>
</dbReference>
<reference evidence="5" key="1">
    <citation type="journal article" date="2019" name="Int. J. Syst. Evol. Microbiol.">
        <title>The Global Catalogue of Microorganisms (GCM) 10K type strain sequencing project: providing services to taxonomists for standard genome sequencing and annotation.</title>
        <authorList>
            <consortium name="The Broad Institute Genomics Platform"/>
            <consortium name="The Broad Institute Genome Sequencing Center for Infectious Disease"/>
            <person name="Wu L."/>
            <person name="Ma J."/>
        </authorList>
    </citation>
    <scope>NUCLEOTIDE SEQUENCE [LARGE SCALE GENOMIC DNA]</scope>
    <source>
        <strain evidence="5">CCUG 60742</strain>
    </source>
</reference>
<dbReference type="PROSITE" id="PS51194">
    <property type="entry name" value="HELICASE_CTER"/>
    <property type="match status" value="1"/>
</dbReference>
<dbReference type="Gene3D" id="3.40.50.300">
    <property type="entry name" value="P-loop containing nucleotide triphosphate hydrolases"/>
    <property type="match status" value="1"/>
</dbReference>
<dbReference type="InterPro" id="IPR038718">
    <property type="entry name" value="SNF2-like_sf"/>
</dbReference>
<protein>
    <submittedName>
        <fullName evidence="4">Helicase-related protein</fullName>
    </submittedName>
</protein>
<name>A0ABW2ZKN3_9SPHI</name>
<dbReference type="Pfam" id="PF13091">
    <property type="entry name" value="PLDc_2"/>
    <property type="match status" value="1"/>
</dbReference>
<dbReference type="Gene3D" id="3.40.50.10810">
    <property type="entry name" value="Tandem AAA-ATPase domain"/>
    <property type="match status" value="2"/>
</dbReference>
<keyword evidence="4" id="KW-0347">Helicase</keyword>
<feature type="domain" description="Helicase ATP-binding" evidence="2">
    <location>
        <begin position="261"/>
        <end position="410"/>
    </location>
</feature>
<dbReference type="InterPro" id="IPR027417">
    <property type="entry name" value="P-loop_NTPase"/>
</dbReference>
<keyword evidence="4" id="KW-0547">Nucleotide-binding</keyword>
<evidence type="ECO:0000256" key="1">
    <source>
        <dbReference type="ARBA" id="ARBA00022801"/>
    </source>
</evidence>
<proteinExistence type="predicted"/>
<dbReference type="CDD" id="cd18793">
    <property type="entry name" value="SF2_C_SNF"/>
    <property type="match status" value="1"/>
</dbReference>
<dbReference type="Pfam" id="PF00271">
    <property type="entry name" value="Helicase_C"/>
    <property type="match status" value="1"/>
</dbReference>
<dbReference type="InterPro" id="IPR049730">
    <property type="entry name" value="SNF2/RAD54-like_C"/>
</dbReference>
<dbReference type="Proteomes" id="UP001597073">
    <property type="component" value="Unassembled WGS sequence"/>
</dbReference>
<dbReference type="SUPFAM" id="SSF52540">
    <property type="entry name" value="P-loop containing nucleoside triphosphate hydrolases"/>
    <property type="match status" value="1"/>
</dbReference>
<dbReference type="SUPFAM" id="SSF56024">
    <property type="entry name" value="Phospholipase D/nuclease"/>
    <property type="match status" value="1"/>
</dbReference>
<dbReference type="InterPro" id="IPR025202">
    <property type="entry name" value="PLD-like_dom"/>
</dbReference>
<dbReference type="PANTHER" id="PTHR10799">
    <property type="entry name" value="SNF2/RAD54 HELICASE FAMILY"/>
    <property type="match status" value="1"/>
</dbReference>
<evidence type="ECO:0000313" key="4">
    <source>
        <dbReference type="EMBL" id="MFD0766704.1"/>
    </source>
</evidence>
<dbReference type="Gene3D" id="3.30.870.10">
    <property type="entry name" value="Endonuclease Chain A"/>
    <property type="match status" value="1"/>
</dbReference>
<keyword evidence="5" id="KW-1185">Reference proteome</keyword>
<evidence type="ECO:0000313" key="5">
    <source>
        <dbReference type="Proteomes" id="UP001597073"/>
    </source>
</evidence>
<dbReference type="InterPro" id="IPR014001">
    <property type="entry name" value="Helicase_ATP-bd"/>
</dbReference>
<dbReference type="RefSeq" id="WP_377144859.1">
    <property type="nucleotide sequence ID" value="NZ_JBHTIA010000012.1"/>
</dbReference>
<keyword evidence="4" id="KW-0067">ATP-binding</keyword>
<dbReference type="CDD" id="cd09178">
    <property type="entry name" value="PLDc_N_Snf2_like"/>
    <property type="match status" value="1"/>
</dbReference>
<dbReference type="EMBL" id="JBHTIA010000012">
    <property type="protein sequence ID" value="MFD0766704.1"/>
    <property type="molecule type" value="Genomic_DNA"/>
</dbReference>
<evidence type="ECO:0000259" key="3">
    <source>
        <dbReference type="PROSITE" id="PS51194"/>
    </source>
</evidence>
<dbReference type="SMART" id="SM00490">
    <property type="entry name" value="HELICc"/>
    <property type="match status" value="1"/>
</dbReference>
<dbReference type="InterPro" id="IPR001650">
    <property type="entry name" value="Helicase_C-like"/>
</dbReference>
<organism evidence="4 5">
    <name type="scientific">Mucilaginibacter lutimaris</name>
    <dbReference type="NCBI Taxonomy" id="931629"/>
    <lineage>
        <taxon>Bacteria</taxon>
        <taxon>Pseudomonadati</taxon>
        <taxon>Bacteroidota</taxon>
        <taxon>Sphingobacteriia</taxon>
        <taxon>Sphingobacteriales</taxon>
        <taxon>Sphingobacteriaceae</taxon>
        <taxon>Mucilaginibacter</taxon>
    </lineage>
</organism>
<dbReference type="PROSITE" id="PS51192">
    <property type="entry name" value="HELICASE_ATP_BIND_1"/>
    <property type="match status" value="1"/>
</dbReference>
<accession>A0ABW2ZKN3</accession>
<sequence>MSTKFFTNSDSNTLFNKFEGIFKYTDVYYLDILVGYFYSSGYFKIRKFLNDVSEIRILVGIDLDNRTKLAVSRGLEINFNADLAREEFLKKAVKDIQDSDYSKSVEDGIKGFLDDIHTGKLKIKIHPSTQLHAKIYIFRQQEEHEHAGWGSVITGSSNLTENGLERNFEFNVELRDHDDVKFAWATFEKLWLEGINITNDFIEQIPKQTYIDTDYSPYEIYIKFLIDYFDKSIDYDPESVTDLPKGYRKLAYQVDAVNDGYAKLMKYNGFILADVVGLGKTIIAAIVAKKFYFTNGYRTKILVVHPPALKPSWTKTVRDFEIPNVDFISNGSIHKVKHPEDYDLIIIDEAHKFRSDESEMFNQLQKLCKTPRKRPGVDGNFEKKVILVTATPLNNRPSDIRNQLYLFLDSKVSNLDIGNIQHFFRPLIEKYDKLRKDRLVTKENLTKGISEIYDKIRTKVLEPLIVRRTRTDIRNSDTYWSDIVSQNLSFPEIIPPRQILYQLDDGLDSLYDKTLKLLKGGDDGLCYMRYQAIKYLPKKIKEEVYGNKADKASDSLAKIMKTLMVKRIDSSFYAFKKTLKRFLDANEAMVRMIEADRIFIAPKLSVNEFILNEDEAVLESYLEDRPDLIRAYSVEDFDEKFIKGIYHDYALSKKLHSAWDEIESDPKLDEFLRQLNLNFFDSKLNDNGKLVVFSESKETIEYLATKLRSLQSRNVLAIDSGNQSDKAETIRANFDANIPLLEKSNEYPILITTEVLAEGVNLHQANIIVNYDVPWNATRLMQRIGRVNRIGTASKNVHIFNFFPTQRTDNEIELNKKAYIKLQAFHSALGEDSQIYSNDEEFGTYGLFEKIPEEEKDERQILLEYLRKFKAEHPNEFKRIRNMPRRSRTGRRDKSRSLSTIVYLKNKLRDSFTYIKNDGSFDELTFVEAARIFRAEVSERSVERHSLHHEQVAKAVSVFEEETIVKTITVTKGIKLGPNEGLAVASINAFKNFPDITDEEKELFAFAIESIRRGVFQKLHREINTLVKEINKSAFNRAEKLEAIIKLLKKYPLKQAHEETDHEQDFSEIITEQPKPIIIISESFSA</sequence>
<comment type="caution">
    <text evidence="4">The sequence shown here is derived from an EMBL/GenBank/DDBJ whole genome shotgun (WGS) entry which is preliminary data.</text>
</comment>
<evidence type="ECO:0000259" key="2">
    <source>
        <dbReference type="PROSITE" id="PS51192"/>
    </source>
</evidence>
<feature type="domain" description="Helicase C-terminal" evidence="3">
    <location>
        <begin position="667"/>
        <end position="841"/>
    </location>
</feature>
<dbReference type="SMART" id="SM00487">
    <property type="entry name" value="DEXDc"/>
    <property type="match status" value="1"/>
</dbReference>